<proteinExistence type="predicted"/>
<feature type="transmembrane region" description="Helical" evidence="1">
    <location>
        <begin position="48"/>
        <end position="69"/>
    </location>
</feature>
<evidence type="ECO:0000259" key="2">
    <source>
        <dbReference type="Pfam" id="PF09851"/>
    </source>
</evidence>
<dbReference type="Pfam" id="PF14373">
    <property type="entry name" value="Imm_superinfect"/>
    <property type="match status" value="1"/>
</dbReference>
<reference evidence="4" key="1">
    <citation type="submission" date="2017-06" db="EMBL/GenBank/DDBJ databases">
        <authorList>
            <person name="Varghese N."/>
            <person name="Submissions S."/>
        </authorList>
    </citation>
    <scope>NUCLEOTIDE SEQUENCE [LARGE SCALE GENOMIC DNA]</scope>
    <source>
        <strain evidence="4">DSM 11116</strain>
    </source>
</reference>
<keyword evidence="1" id="KW-1133">Transmembrane helix</keyword>
<dbReference type="EMBL" id="FYEW01000001">
    <property type="protein sequence ID" value="SNC62449.1"/>
    <property type="molecule type" value="Genomic_DNA"/>
</dbReference>
<accession>A0A212T8U9</accession>
<keyword evidence="4" id="KW-1185">Reference proteome</keyword>
<dbReference type="OrthoDB" id="9814116at2"/>
<dbReference type="AlphaFoldDB" id="A0A212T8U9"/>
<gene>
    <name evidence="3" type="ORF">SAMN06265337_0672</name>
</gene>
<dbReference type="InterPro" id="IPR018649">
    <property type="entry name" value="SHOCT"/>
</dbReference>
<evidence type="ECO:0000256" key="1">
    <source>
        <dbReference type="SAM" id="Phobius"/>
    </source>
</evidence>
<feature type="transmembrane region" description="Helical" evidence="1">
    <location>
        <begin position="15"/>
        <end position="36"/>
    </location>
</feature>
<dbReference type="InterPro" id="IPR016410">
    <property type="entry name" value="Phage_imm"/>
</dbReference>
<feature type="domain" description="SHOCT" evidence="2">
    <location>
        <begin position="94"/>
        <end position="121"/>
    </location>
</feature>
<evidence type="ECO:0000313" key="4">
    <source>
        <dbReference type="Proteomes" id="UP000198131"/>
    </source>
</evidence>
<dbReference type="RefSeq" id="WP_088841989.1">
    <property type="nucleotide sequence ID" value="NZ_FYEW01000001.1"/>
</dbReference>
<keyword evidence="1" id="KW-0812">Transmembrane</keyword>
<dbReference type="Pfam" id="PF09851">
    <property type="entry name" value="SHOCT"/>
    <property type="match status" value="1"/>
</dbReference>
<protein>
    <submittedName>
        <fullName evidence="3">Short C-terminal domain-containing protein</fullName>
    </submittedName>
</protein>
<evidence type="ECO:0000313" key="3">
    <source>
        <dbReference type="EMBL" id="SNC62449.1"/>
    </source>
</evidence>
<sequence length="125" mass="13751">MLSTLLLEYGENTGYGIGGIIMLVILGLLYFIPALIAKGTRKGESVFWLNLLLGWTFLGWVGALVWALMKDAPPVVIKQTVQAPPVVPSNSVADELDKLRKLRDAGELTNEEFLQQKSRLLRGLA</sequence>
<keyword evidence="1" id="KW-0472">Membrane</keyword>
<organism evidence="3 4">
    <name type="scientific">Hymenobacter gelipurpurascens</name>
    <dbReference type="NCBI Taxonomy" id="89968"/>
    <lineage>
        <taxon>Bacteria</taxon>
        <taxon>Pseudomonadati</taxon>
        <taxon>Bacteroidota</taxon>
        <taxon>Cytophagia</taxon>
        <taxon>Cytophagales</taxon>
        <taxon>Hymenobacteraceae</taxon>
        <taxon>Hymenobacter</taxon>
    </lineage>
</organism>
<dbReference type="Proteomes" id="UP000198131">
    <property type="component" value="Unassembled WGS sequence"/>
</dbReference>
<name>A0A212T8U9_9BACT</name>